<evidence type="ECO:0000313" key="2">
    <source>
        <dbReference type="Proteomes" id="UP000056905"/>
    </source>
</evidence>
<dbReference type="KEGG" id="chq:AQ619_07200"/>
<dbReference type="Proteomes" id="UP000056905">
    <property type="component" value="Chromosome"/>
</dbReference>
<evidence type="ECO:0000313" key="1">
    <source>
        <dbReference type="EMBL" id="ALL13156.1"/>
    </source>
</evidence>
<name>A0A0P0NYE6_9CAUL</name>
<gene>
    <name evidence="1" type="ORF">AQ619_07200</name>
</gene>
<sequence length="59" mass="6243">MAGDCTLKRFRLDTIELGHCMNVYLAGPELLQTSIHAAQQLAGPFVGIVLSDAADIAAD</sequence>
<reference evidence="1 2" key="1">
    <citation type="submission" date="2015-10" db="EMBL/GenBank/DDBJ databases">
        <title>Conservation of the essential genome among Caulobacter and Brevundimonas species.</title>
        <authorList>
            <person name="Scott D."/>
            <person name="Ely B."/>
        </authorList>
    </citation>
    <scope>NUCLEOTIDE SEQUENCE [LARGE SCALE GENOMIC DNA]</scope>
    <source>
        <strain evidence="1 2">CB4</strain>
    </source>
</reference>
<organism evidence="1 2">
    <name type="scientific">Caulobacter henricii</name>
    <dbReference type="NCBI Taxonomy" id="69395"/>
    <lineage>
        <taxon>Bacteria</taxon>
        <taxon>Pseudomonadati</taxon>
        <taxon>Pseudomonadota</taxon>
        <taxon>Alphaproteobacteria</taxon>
        <taxon>Caulobacterales</taxon>
        <taxon>Caulobacteraceae</taxon>
        <taxon>Caulobacter</taxon>
    </lineage>
</organism>
<protein>
    <submittedName>
        <fullName evidence="1">Uncharacterized protein</fullName>
    </submittedName>
</protein>
<dbReference type="EMBL" id="CP013002">
    <property type="protein sequence ID" value="ALL13156.1"/>
    <property type="molecule type" value="Genomic_DNA"/>
</dbReference>
<proteinExistence type="predicted"/>
<accession>A0A0P0NYE6</accession>
<keyword evidence="2" id="KW-1185">Reference proteome</keyword>
<dbReference type="AlphaFoldDB" id="A0A0P0NYE6"/>